<dbReference type="InterPro" id="IPR011990">
    <property type="entry name" value="TPR-like_helical_dom_sf"/>
</dbReference>
<dbReference type="InterPro" id="IPR019734">
    <property type="entry name" value="TPR_rpt"/>
</dbReference>
<dbReference type="RefSeq" id="WP_166113985.1">
    <property type="nucleotide sequence ID" value="NZ_BAABDB010000004.1"/>
</dbReference>
<evidence type="ECO:0000256" key="2">
    <source>
        <dbReference type="ARBA" id="ARBA00022803"/>
    </source>
</evidence>
<dbReference type="PANTHER" id="PTHR44186">
    <property type="match status" value="1"/>
</dbReference>
<organism evidence="4 5">
    <name type="scientific">Acetobacter lovaniensis</name>
    <dbReference type="NCBI Taxonomy" id="104100"/>
    <lineage>
        <taxon>Bacteria</taxon>
        <taxon>Pseudomonadati</taxon>
        <taxon>Pseudomonadota</taxon>
        <taxon>Alphaproteobacteria</taxon>
        <taxon>Acetobacterales</taxon>
        <taxon>Acetobacteraceae</taxon>
        <taxon>Acetobacter</taxon>
    </lineage>
</organism>
<dbReference type="SUPFAM" id="SSF48452">
    <property type="entry name" value="TPR-like"/>
    <property type="match status" value="1"/>
</dbReference>
<dbReference type="PROSITE" id="PS50005">
    <property type="entry name" value="TPR"/>
    <property type="match status" value="2"/>
</dbReference>
<name>A0A841QF98_9PROT</name>
<evidence type="ECO:0000256" key="1">
    <source>
        <dbReference type="ARBA" id="ARBA00022737"/>
    </source>
</evidence>
<keyword evidence="1" id="KW-0677">Repeat</keyword>
<dbReference type="Gene3D" id="1.25.40.10">
    <property type="entry name" value="Tetratricopeptide repeat domain"/>
    <property type="match status" value="2"/>
</dbReference>
<feature type="repeat" description="TPR" evidence="3">
    <location>
        <begin position="102"/>
        <end position="135"/>
    </location>
</feature>
<dbReference type="SMART" id="SM00028">
    <property type="entry name" value="TPR"/>
    <property type="match status" value="3"/>
</dbReference>
<evidence type="ECO:0000256" key="3">
    <source>
        <dbReference type="PROSITE-ProRule" id="PRU00339"/>
    </source>
</evidence>
<evidence type="ECO:0000313" key="5">
    <source>
        <dbReference type="Proteomes" id="UP000578000"/>
    </source>
</evidence>
<sequence>MTDEVVKADAELRDGAPQAALEVLKHYLNEHPDDPKALTEMGKVNASMGRNQAAAIFFEKALQHQPHSLEATKGLAKIKLKIDPPAAMVLLQDMVKRYPRDVQAWVDLGVSYDLQGQYVPAQAAYRTAMGLDPMKVSAQSNLGLSYVLSGQYAQALEILEPIAAAPDTTSSRVRANFALAQYLAGYRDNARNTLMQDMSRAQANIVMASFSKFRTRPYVAQ</sequence>
<reference evidence="4 5" key="1">
    <citation type="submission" date="2020-08" db="EMBL/GenBank/DDBJ databases">
        <title>Genomic Encyclopedia of Type Strains, Phase IV (KMG-IV): sequencing the most valuable type-strain genomes for metagenomic binning, comparative biology and taxonomic classification.</title>
        <authorList>
            <person name="Goeker M."/>
        </authorList>
    </citation>
    <scope>NUCLEOTIDE SEQUENCE [LARGE SCALE GENOMIC DNA]</scope>
    <source>
        <strain evidence="4 5">DSM 4491</strain>
    </source>
</reference>
<protein>
    <submittedName>
        <fullName evidence="4">Flp pilus assembly protein TadD</fullName>
    </submittedName>
</protein>
<gene>
    <name evidence="4" type="ORF">HNR55_001333</name>
</gene>
<dbReference type="AlphaFoldDB" id="A0A841QF98"/>
<feature type="repeat" description="TPR" evidence="3">
    <location>
        <begin position="35"/>
        <end position="68"/>
    </location>
</feature>
<dbReference type="Pfam" id="PF13432">
    <property type="entry name" value="TPR_16"/>
    <property type="match status" value="2"/>
</dbReference>
<keyword evidence="5" id="KW-1185">Reference proteome</keyword>
<proteinExistence type="predicted"/>
<evidence type="ECO:0000313" key="4">
    <source>
        <dbReference type="EMBL" id="MBB6456752.1"/>
    </source>
</evidence>
<dbReference type="Proteomes" id="UP000578000">
    <property type="component" value="Unassembled WGS sequence"/>
</dbReference>
<comment type="caution">
    <text evidence="4">The sequence shown here is derived from an EMBL/GenBank/DDBJ whole genome shotgun (WGS) entry which is preliminary data.</text>
</comment>
<dbReference type="EMBL" id="JACHIE010000004">
    <property type="protein sequence ID" value="MBB6456752.1"/>
    <property type="molecule type" value="Genomic_DNA"/>
</dbReference>
<accession>A0A841QF98</accession>
<dbReference type="PANTHER" id="PTHR44186:SF1">
    <property type="entry name" value="BARDET-BIEDL SYNDROME 4 PROTEIN"/>
    <property type="match status" value="1"/>
</dbReference>
<keyword evidence="2 3" id="KW-0802">TPR repeat</keyword>